<evidence type="ECO:0000259" key="11">
    <source>
        <dbReference type="PROSITE" id="PS50016"/>
    </source>
</evidence>
<evidence type="ECO:0000256" key="2">
    <source>
        <dbReference type="ARBA" id="ARBA00022692"/>
    </source>
</evidence>
<dbReference type="SMART" id="SM00249">
    <property type="entry name" value="PHD"/>
    <property type="match status" value="1"/>
</dbReference>
<evidence type="ECO:0000256" key="10">
    <source>
        <dbReference type="SAM" id="Phobius"/>
    </source>
</evidence>
<dbReference type="SUPFAM" id="SSF57903">
    <property type="entry name" value="FYVE/PHD zinc finger"/>
    <property type="match status" value="1"/>
</dbReference>
<dbReference type="Gene3D" id="3.30.40.10">
    <property type="entry name" value="Zinc/RING finger domain, C3HC4 (zinc finger)"/>
    <property type="match status" value="1"/>
</dbReference>
<feature type="region of interest" description="Disordered" evidence="9">
    <location>
        <begin position="218"/>
        <end position="256"/>
    </location>
</feature>
<organism evidence="12 13">
    <name type="scientific">Branchiostoma lanceolatum</name>
    <name type="common">Common lancelet</name>
    <name type="synonym">Amphioxus lanceolatum</name>
    <dbReference type="NCBI Taxonomy" id="7740"/>
    <lineage>
        <taxon>Eukaryota</taxon>
        <taxon>Metazoa</taxon>
        <taxon>Chordata</taxon>
        <taxon>Cephalochordata</taxon>
        <taxon>Leptocardii</taxon>
        <taxon>Amphioxiformes</taxon>
        <taxon>Branchiostomatidae</taxon>
        <taxon>Branchiostoma</taxon>
    </lineage>
</organism>
<keyword evidence="5" id="KW-0862">Zinc</keyword>
<dbReference type="InterPro" id="IPR019787">
    <property type="entry name" value="Znf_PHD-finger"/>
</dbReference>
<protein>
    <submittedName>
        <fullName evidence="12">Hypp1100 protein</fullName>
    </submittedName>
</protein>
<dbReference type="EMBL" id="OV696687">
    <property type="protein sequence ID" value="CAH1253160.1"/>
    <property type="molecule type" value="Genomic_DNA"/>
</dbReference>
<evidence type="ECO:0000256" key="3">
    <source>
        <dbReference type="ARBA" id="ARBA00022723"/>
    </source>
</evidence>
<dbReference type="InterPro" id="IPR001965">
    <property type="entry name" value="Znf_PHD"/>
</dbReference>
<dbReference type="Proteomes" id="UP000838412">
    <property type="component" value="Chromosome 2"/>
</dbReference>
<dbReference type="InterPro" id="IPR038765">
    <property type="entry name" value="Papain-like_cys_pep_sf"/>
</dbReference>
<feature type="domain" description="PHD-type" evidence="11">
    <location>
        <begin position="494"/>
        <end position="540"/>
    </location>
</feature>
<evidence type="ECO:0000256" key="4">
    <source>
        <dbReference type="ARBA" id="ARBA00022771"/>
    </source>
</evidence>
<evidence type="ECO:0000313" key="13">
    <source>
        <dbReference type="Proteomes" id="UP000838412"/>
    </source>
</evidence>
<dbReference type="AlphaFoldDB" id="A0A8K0EJ01"/>
<evidence type="ECO:0000256" key="7">
    <source>
        <dbReference type="ARBA" id="ARBA00023136"/>
    </source>
</evidence>
<accession>A0A8K0EJ01</accession>
<reference evidence="12" key="1">
    <citation type="submission" date="2022-01" db="EMBL/GenBank/DDBJ databases">
        <authorList>
            <person name="Braso-Vives M."/>
        </authorList>
    </citation>
    <scope>NUCLEOTIDE SEQUENCE</scope>
</reference>
<dbReference type="InterPro" id="IPR013122">
    <property type="entry name" value="PKD1_2_channel"/>
</dbReference>
<keyword evidence="4 8" id="KW-0863">Zinc-finger</keyword>
<dbReference type="SUPFAM" id="SSF54001">
    <property type="entry name" value="Cysteine proteinases"/>
    <property type="match status" value="1"/>
</dbReference>
<dbReference type="GO" id="GO:0008270">
    <property type="term" value="F:zinc ion binding"/>
    <property type="evidence" value="ECO:0007669"/>
    <property type="project" value="UniProtKB-KW"/>
</dbReference>
<dbReference type="InterPro" id="IPR013083">
    <property type="entry name" value="Znf_RING/FYVE/PHD"/>
</dbReference>
<dbReference type="InterPro" id="IPR011011">
    <property type="entry name" value="Znf_FYVE_PHD"/>
</dbReference>
<evidence type="ECO:0000313" key="12">
    <source>
        <dbReference type="EMBL" id="CAH1253160.1"/>
    </source>
</evidence>
<sequence length="540" mass="61549">MSSFAELRVVRPVMCCLDGGSQSRKSDRRSEWAKVVQMEVRRFARVSSSSVDRAEVTISKSYSTLFQMSLGHFYYYQLKEAAPILGPIYFFAFISLIFLVLMNIAMAIINRALPDVRNHVMPEEDWYFIQGLWERFTAFFGLWKVPATDEHSMDSLHDRLTELEIEVQKLWLKRLLLFNLKMKDADLPTEPEFVPTVKDLPALPELHVRHRVIKVRPASSDNCTDNGSQATRSENKAPVVVASRSPSKLEDSPENHQTNQVVKIKSILSKLEKSDKVKESTRKVSFALNVLVRHTEEHKVEWPSVRLSVHNEMALIYLQMLTDDHIQAAQMLLRRQYPALQGLEGPAVGLCDDGFVKMTGKGLQIHHNNHQHWVLSSYTDRKVCLYDSLSVPMTPSLQTQLCQSYAAFVDQTRNALTVFLPDVQHQKNVLDCGLFAIAWAVDIAEGQDVSRVVYDNRKMRSHLKTCFKQGNLTPFPRLTGFRKKEGRTKVHQITLVCRCEQGERLGRMQRCKACGRIFHVSCLPVSPPSDGTWVCGDCAV</sequence>
<dbReference type="PANTHER" id="PTHR34718">
    <property type="entry name" value="PHD-TYPE DOMAIN-CONTAINING PROTEIN"/>
    <property type="match status" value="1"/>
</dbReference>
<dbReference type="Pfam" id="PF08016">
    <property type="entry name" value="PKD_channel"/>
    <property type="match status" value="1"/>
</dbReference>
<evidence type="ECO:0000256" key="6">
    <source>
        <dbReference type="ARBA" id="ARBA00022989"/>
    </source>
</evidence>
<evidence type="ECO:0000256" key="9">
    <source>
        <dbReference type="SAM" id="MobiDB-lite"/>
    </source>
</evidence>
<dbReference type="GO" id="GO:0016020">
    <property type="term" value="C:membrane"/>
    <property type="evidence" value="ECO:0007669"/>
    <property type="project" value="UniProtKB-SubCell"/>
</dbReference>
<name>A0A8K0EJ01_BRALA</name>
<dbReference type="PROSITE" id="PS50016">
    <property type="entry name" value="ZF_PHD_2"/>
    <property type="match status" value="1"/>
</dbReference>
<evidence type="ECO:0000256" key="1">
    <source>
        <dbReference type="ARBA" id="ARBA00004141"/>
    </source>
</evidence>
<keyword evidence="7 10" id="KW-0472">Membrane</keyword>
<feature type="transmembrane region" description="Helical" evidence="10">
    <location>
        <begin position="88"/>
        <end position="109"/>
    </location>
</feature>
<keyword evidence="6 10" id="KW-1133">Transmembrane helix</keyword>
<proteinExistence type="predicted"/>
<keyword evidence="3" id="KW-0479">Metal-binding</keyword>
<gene>
    <name evidence="12" type="primary">Hypp1100</name>
    <name evidence="12" type="ORF">BLAG_LOCUS13031</name>
</gene>
<evidence type="ECO:0000256" key="5">
    <source>
        <dbReference type="ARBA" id="ARBA00022833"/>
    </source>
</evidence>
<dbReference type="PANTHER" id="PTHR34718:SF2">
    <property type="entry name" value="PHD-TYPE DOMAIN-CONTAINING PROTEIN"/>
    <property type="match status" value="1"/>
</dbReference>
<keyword evidence="13" id="KW-1185">Reference proteome</keyword>
<comment type="subcellular location">
    <subcellularLocation>
        <location evidence="1">Membrane</location>
        <topology evidence="1">Multi-pass membrane protein</topology>
    </subcellularLocation>
</comment>
<dbReference type="Gene3D" id="3.40.395.10">
    <property type="entry name" value="Adenoviral Proteinase, Chain A"/>
    <property type="match status" value="1"/>
</dbReference>
<dbReference type="OrthoDB" id="9909562at2759"/>
<feature type="compositionally biased region" description="Polar residues" evidence="9">
    <location>
        <begin position="219"/>
        <end position="232"/>
    </location>
</feature>
<evidence type="ECO:0000256" key="8">
    <source>
        <dbReference type="PROSITE-ProRule" id="PRU00146"/>
    </source>
</evidence>
<keyword evidence="2 10" id="KW-0812">Transmembrane</keyword>